<evidence type="ECO:0000256" key="2">
    <source>
        <dbReference type="SAM" id="SignalP"/>
    </source>
</evidence>
<proteinExistence type="predicted"/>
<gene>
    <name evidence="3" type="ORF">Q75_16225</name>
</gene>
<accession>A0A147K474</accession>
<dbReference type="PROSITE" id="PS51257">
    <property type="entry name" value="PROKAR_LIPOPROTEIN"/>
    <property type="match status" value="1"/>
</dbReference>
<feature type="region of interest" description="Disordered" evidence="1">
    <location>
        <begin position="116"/>
        <end position="155"/>
    </location>
</feature>
<feature type="signal peptide" evidence="2">
    <location>
        <begin position="1"/>
        <end position="25"/>
    </location>
</feature>
<feature type="chain" id="PRO_5007549659" description="Lipoprotein" evidence="2">
    <location>
        <begin position="26"/>
        <end position="155"/>
    </location>
</feature>
<keyword evidence="2" id="KW-0732">Signal</keyword>
<sequence>MDKKLLGILGGAALTTALMTGCGMADNDNNLTPEDEGPLNVNYRDDDMRMDMNEEMNFDGRVNQYGDTDMDTDVGERINENINENLFNNDNVNDEMNDNDYDFSELENRYDDGINEMDGQENVNFNTDPAKDRNTPEEDIAEDLKDMRDRDNKDE</sequence>
<evidence type="ECO:0008006" key="5">
    <source>
        <dbReference type="Google" id="ProtNLM"/>
    </source>
</evidence>
<dbReference type="RefSeq" id="WP_059351988.1">
    <property type="nucleotide sequence ID" value="NZ_LDYG01000053.1"/>
</dbReference>
<evidence type="ECO:0000313" key="4">
    <source>
        <dbReference type="Proteomes" id="UP000074108"/>
    </source>
</evidence>
<evidence type="ECO:0000256" key="1">
    <source>
        <dbReference type="SAM" id="MobiDB-lite"/>
    </source>
</evidence>
<name>A0A147K474_9BACI</name>
<comment type="caution">
    <text evidence="3">The sequence shown here is derived from an EMBL/GenBank/DDBJ whole genome shotgun (WGS) entry which is preliminary data.</text>
</comment>
<dbReference type="EMBL" id="LDYG01000053">
    <property type="protein sequence ID" value="KUP04134.1"/>
    <property type="molecule type" value="Genomic_DNA"/>
</dbReference>
<dbReference type="PATRIC" id="fig|1150625.3.peg.3405"/>
<evidence type="ECO:0000313" key="3">
    <source>
        <dbReference type="EMBL" id="KUP04134.1"/>
    </source>
</evidence>
<organism evidence="3 4">
    <name type="scientific">Bacillus coahuilensis p1.1.43</name>
    <dbReference type="NCBI Taxonomy" id="1150625"/>
    <lineage>
        <taxon>Bacteria</taxon>
        <taxon>Bacillati</taxon>
        <taxon>Bacillota</taxon>
        <taxon>Bacilli</taxon>
        <taxon>Bacillales</taxon>
        <taxon>Bacillaceae</taxon>
        <taxon>Bacillus</taxon>
    </lineage>
</organism>
<dbReference type="Proteomes" id="UP000074108">
    <property type="component" value="Unassembled WGS sequence"/>
</dbReference>
<feature type="compositionally biased region" description="Basic and acidic residues" evidence="1">
    <location>
        <begin position="129"/>
        <end position="155"/>
    </location>
</feature>
<keyword evidence="4" id="KW-1185">Reference proteome</keyword>
<protein>
    <recommendedName>
        <fullName evidence="5">Lipoprotein</fullName>
    </recommendedName>
</protein>
<dbReference type="AlphaFoldDB" id="A0A147K474"/>
<reference evidence="3 4" key="1">
    <citation type="journal article" date="2016" name="Front. Microbiol.">
        <title>Microevolution Analysis of Bacillus coahuilensis Unveils Differences in Phosphorus Acquisition Strategies and Their Regulation.</title>
        <authorList>
            <person name="Gomez-Lunar Z."/>
            <person name="Hernandez-Gonzalez I."/>
            <person name="Rodriguez-Torres M.D."/>
            <person name="Souza V."/>
            <person name="Olmedo-Alvarez G."/>
        </authorList>
    </citation>
    <scope>NUCLEOTIDE SEQUENCE [LARGE SCALE GENOMIC DNA]</scope>
    <source>
        <strain evidence="4">p1.1.43</strain>
    </source>
</reference>